<feature type="transmembrane region" description="Helical" evidence="2">
    <location>
        <begin position="125"/>
        <end position="147"/>
    </location>
</feature>
<proteinExistence type="predicted"/>
<dbReference type="WBParaSite" id="PSAMB.scaffold1095size36041.g10997.t1">
    <property type="protein sequence ID" value="PSAMB.scaffold1095size36041.g10997.t1"/>
    <property type="gene ID" value="PSAMB.scaffold1095size36041.g10997"/>
</dbReference>
<dbReference type="Proteomes" id="UP000887566">
    <property type="component" value="Unplaced"/>
</dbReference>
<feature type="region of interest" description="Disordered" evidence="1">
    <location>
        <begin position="1"/>
        <end position="21"/>
    </location>
</feature>
<keyword evidence="2" id="KW-0472">Membrane</keyword>
<keyword evidence="2" id="KW-1133">Transmembrane helix</keyword>
<organism evidence="3 4">
    <name type="scientific">Plectus sambesii</name>
    <dbReference type="NCBI Taxonomy" id="2011161"/>
    <lineage>
        <taxon>Eukaryota</taxon>
        <taxon>Metazoa</taxon>
        <taxon>Ecdysozoa</taxon>
        <taxon>Nematoda</taxon>
        <taxon>Chromadorea</taxon>
        <taxon>Plectida</taxon>
        <taxon>Plectina</taxon>
        <taxon>Plectoidea</taxon>
        <taxon>Plectidae</taxon>
        <taxon>Plectus</taxon>
    </lineage>
</organism>
<accession>A0A914UM05</accession>
<reference evidence="4" key="1">
    <citation type="submission" date="2022-11" db="UniProtKB">
        <authorList>
            <consortium name="WormBaseParasite"/>
        </authorList>
    </citation>
    <scope>IDENTIFICATION</scope>
</reference>
<keyword evidence="2" id="KW-0812">Transmembrane</keyword>
<protein>
    <submittedName>
        <fullName evidence="4">Uncharacterized protein</fullName>
    </submittedName>
</protein>
<dbReference type="AlphaFoldDB" id="A0A914UM05"/>
<sequence>MSYQNAPVLKPKTPDTSSIRSESSTKLEFRVYDADEELGSDALYWEQARSVTWLEFILALLLPLPFGLVRGDNGLWNTSVFRAFWRLLSNQMAKPDQFRPALTLWSTSVGAVFILAYLVSNIGSFFLVFGAYFLVSSTLLMCIDCLGNRRRDPRRERFLYEGI</sequence>
<evidence type="ECO:0000313" key="4">
    <source>
        <dbReference type="WBParaSite" id="PSAMB.scaffold1095size36041.g10997.t1"/>
    </source>
</evidence>
<evidence type="ECO:0000256" key="1">
    <source>
        <dbReference type="SAM" id="MobiDB-lite"/>
    </source>
</evidence>
<keyword evidence="3" id="KW-1185">Reference proteome</keyword>
<evidence type="ECO:0000256" key="2">
    <source>
        <dbReference type="SAM" id="Phobius"/>
    </source>
</evidence>
<feature type="transmembrane region" description="Helical" evidence="2">
    <location>
        <begin position="101"/>
        <end position="119"/>
    </location>
</feature>
<evidence type="ECO:0000313" key="3">
    <source>
        <dbReference type="Proteomes" id="UP000887566"/>
    </source>
</evidence>
<name>A0A914UM05_9BILA</name>